<dbReference type="InterPro" id="IPR035368">
    <property type="entry name" value="Nrap_D3"/>
</dbReference>
<dbReference type="Proteomes" id="UP001318860">
    <property type="component" value="Unassembled WGS sequence"/>
</dbReference>
<proteinExistence type="inferred from homology"/>
<name>A0ABR0US48_REHGL</name>
<evidence type="ECO:0000259" key="12">
    <source>
        <dbReference type="Pfam" id="PF17406"/>
    </source>
</evidence>
<comment type="caution">
    <text evidence="13">The sequence shown here is derived from an EMBL/GenBank/DDBJ whole genome shotgun (WGS) entry which is preliminary data.</text>
</comment>
<dbReference type="Pfam" id="PF03813">
    <property type="entry name" value="Nrap"/>
    <property type="match status" value="1"/>
</dbReference>
<keyword evidence="4 7" id="KW-0694">RNA-binding</keyword>
<dbReference type="InterPro" id="IPR035370">
    <property type="entry name" value="Nrap_D5"/>
</dbReference>
<evidence type="ECO:0000256" key="7">
    <source>
        <dbReference type="RuleBase" id="RU364032"/>
    </source>
</evidence>
<evidence type="ECO:0000259" key="10">
    <source>
        <dbReference type="Pfam" id="PF17404"/>
    </source>
</evidence>
<protein>
    <recommendedName>
        <fullName evidence="15">ADP-ribosylation factor</fullName>
    </recommendedName>
</protein>
<evidence type="ECO:0000259" key="8">
    <source>
        <dbReference type="Pfam" id="PF03813"/>
    </source>
</evidence>
<feature type="domain" description="Nrap protein" evidence="11">
    <location>
        <begin position="603"/>
        <end position="721"/>
    </location>
</feature>
<keyword evidence="6 7" id="KW-0539">Nucleus</keyword>
<dbReference type="Pfam" id="PF00025">
    <property type="entry name" value="Arf"/>
    <property type="match status" value="1"/>
</dbReference>
<organism evidence="13 14">
    <name type="scientific">Rehmannia glutinosa</name>
    <name type="common">Chinese foxglove</name>
    <dbReference type="NCBI Taxonomy" id="99300"/>
    <lineage>
        <taxon>Eukaryota</taxon>
        <taxon>Viridiplantae</taxon>
        <taxon>Streptophyta</taxon>
        <taxon>Embryophyta</taxon>
        <taxon>Tracheophyta</taxon>
        <taxon>Spermatophyta</taxon>
        <taxon>Magnoliopsida</taxon>
        <taxon>eudicotyledons</taxon>
        <taxon>Gunneridae</taxon>
        <taxon>Pentapetalae</taxon>
        <taxon>asterids</taxon>
        <taxon>lamiids</taxon>
        <taxon>Lamiales</taxon>
        <taxon>Orobanchaceae</taxon>
        <taxon>Rehmannieae</taxon>
        <taxon>Rehmannia</taxon>
    </lineage>
</organism>
<evidence type="ECO:0000256" key="3">
    <source>
        <dbReference type="ARBA" id="ARBA00022741"/>
    </source>
</evidence>
<dbReference type="Pfam" id="PF17406">
    <property type="entry name" value="Nrap_D5"/>
    <property type="match status" value="1"/>
</dbReference>
<feature type="domain" description="Nrap protein" evidence="8">
    <location>
        <begin position="140"/>
        <end position="267"/>
    </location>
</feature>
<dbReference type="InterPro" id="IPR035367">
    <property type="entry name" value="Nrap_D2"/>
</dbReference>
<dbReference type="EMBL" id="JABTTQ020002210">
    <property type="protein sequence ID" value="KAK6125514.1"/>
    <property type="molecule type" value="Genomic_DNA"/>
</dbReference>
<feature type="domain" description="Nrap protein" evidence="10">
    <location>
        <begin position="380"/>
        <end position="534"/>
    </location>
</feature>
<evidence type="ECO:0000259" key="9">
    <source>
        <dbReference type="Pfam" id="PF17403"/>
    </source>
</evidence>
<dbReference type="InterPro" id="IPR035369">
    <property type="entry name" value="Nrap_D4"/>
</dbReference>
<feature type="domain" description="Nrap protein" evidence="9">
    <location>
        <begin position="314"/>
        <end position="375"/>
    </location>
</feature>
<evidence type="ECO:0000256" key="4">
    <source>
        <dbReference type="ARBA" id="ARBA00022884"/>
    </source>
</evidence>
<gene>
    <name evidence="13" type="ORF">DH2020_040748</name>
</gene>
<keyword evidence="14" id="KW-1185">Reference proteome</keyword>
<evidence type="ECO:0000313" key="13">
    <source>
        <dbReference type="EMBL" id="KAK6125514.1"/>
    </source>
</evidence>
<dbReference type="SMART" id="SM00177">
    <property type="entry name" value="ARF"/>
    <property type="match status" value="1"/>
</dbReference>
<evidence type="ECO:0000313" key="14">
    <source>
        <dbReference type="Proteomes" id="UP001318860"/>
    </source>
</evidence>
<accession>A0ABR0US48</accession>
<feature type="domain" description="Nrap protein" evidence="11">
    <location>
        <begin position="557"/>
        <end position="598"/>
    </location>
</feature>
<evidence type="ECO:0000256" key="6">
    <source>
        <dbReference type="ARBA" id="ARBA00023242"/>
    </source>
</evidence>
<evidence type="ECO:0000256" key="2">
    <source>
        <dbReference type="ARBA" id="ARBA00006674"/>
    </source>
</evidence>
<evidence type="ECO:0008006" key="15">
    <source>
        <dbReference type="Google" id="ProtNLM"/>
    </source>
</evidence>
<dbReference type="InterPro" id="IPR006689">
    <property type="entry name" value="Small_GTPase_ARF/SAR"/>
</dbReference>
<keyword evidence="5" id="KW-0342">GTP-binding</keyword>
<dbReference type="InterPro" id="IPR035082">
    <property type="entry name" value="Nrap_D1"/>
</dbReference>
<dbReference type="PROSITE" id="PS51417">
    <property type="entry name" value="ARF"/>
    <property type="match status" value="1"/>
</dbReference>
<dbReference type="PANTHER" id="PTHR17972:SF0">
    <property type="entry name" value="NUCLEOLAR PROTEIN 6"/>
    <property type="match status" value="1"/>
</dbReference>
<dbReference type="Gene3D" id="3.40.50.300">
    <property type="entry name" value="P-loop containing nucleotide triphosphate hydrolases"/>
    <property type="match status" value="1"/>
</dbReference>
<feature type="domain" description="Nrap protein" evidence="12">
    <location>
        <begin position="747"/>
        <end position="846"/>
    </location>
</feature>
<sequence length="1154" mass="131336">MQQPISPLVHPVWGLRQSSISGFSKPPSPSPATRIVSAKLMASEAETYPDSTKLKLTELLKEVQLDYSAANATIINDVVSSIREAINNIPDGLQVTADVAPGFVRDVGADKVEFKFRKPKSLEIGGSYSFQCIARPDVNVDLFLRLPKECFHEKDYLNYRYHAKRFLYLCMIKNHLKHSSIVQDVKWSAFHNEARKPVLVVYPAARLSDGTVFSLKIIPTAPSLFTLSKLNLERNNIRSLSQAMPKYNSSILEDMFIEDNAEFIKRIFMGCKELGEALLLLKPIPRYGTLDSSFNLKAKEKFQIRYSSAVFIVTEDRKTQLQSFPIIICDSFADYNMAFRMTPSGFQELRDEATLALACMDKCEGGGFDEIFMTKMDYPAKYDFCIRLNLKDHHDFHVSGFCLDDECWRSYEQKVLGVIDQALKGRTKLIRVIWRNTPPECNFENGLSTLDGDAMFIGITIGSMEEAFKQAIIGPSPEDRDKAVEFRKFWGDKATLRWFRDGRIAEVAVWEHEEWEKHLIIKEITEHVLMRHLSLPKQNIISIVDQLDFVLHHGNRDPISFSQNLLKAYDDLSKHLRLLDDIPLKISSVQPLDSALQYRVPHSQIVGWNSVLRLTSVFPPAPHPLAHEEGSRIKLEKPTATCIQPLELEGSGNWPLDELAMEKTKSAFLLKIAESLHTKRGITCTATEDDVDVFMSGYAFRLKILHERGGAQMKRVLSSDKKLFLRGQHSSMVNGLRGRYPIYGPVVRFLRLLSEYDWSFFPLIVDINGELTPDDDKEINENFMSTRKGFEENLQNVKPAMFLATSYDKESEAWTTLSPTAADLRRLAAYATSSANFLTNIIMKNHIDSYGWECLFRTPLNNYNAVILLHRDKLPYPHRLLFPSEVKLGRHIIRGNASKSFQPFLLPGDMKGNLEELKNKLMKEFPDMFKVWYDSFGGDAIGLTCGNKNLKKRGRDDIGEDNDLLDTLKAVGELGKGFVKNKMPCPVEGEGRENQMVIVRNIGYRGLDNSGKTTIVMKINGEDTSVISPTLGFNIKTIAYQKYTLNIWDVGGQKTIRSYWRNYFEQTDGLVWVVDSSDLRRLDDCKYELDNLLKEEDIQGSLSPDEIAKVLNLESMDKSRHWKIVGCSAYTGDGLLEGFDWLVQDIASRIYMLD</sequence>
<evidence type="ECO:0000256" key="1">
    <source>
        <dbReference type="ARBA" id="ARBA00004604"/>
    </source>
</evidence>
<comment type="similarity">
    <text evidence="2 7">Belongs to the NRAP family.</text>
</comment>
<dbReference type="Pfam" id="PF17405">
    <property type="entry name" value="Nrap_D4"/>
    <property type="match status" value="2"/>
</dbReference>
<keyword evidence="3" id="KW-0547">Nucleotide-binding</keyword>
<dbReference type="Gene3D" id="1.10.1410.10">
    <property type="match status" value="1"/>
</dbReference>
<comment type="subcellular location">
    <subcellularLocation>
        <location evidence="1 7">Nucleus</location>
        <location evidence="1 7">Nucleolus</location>
    </subcellularLocation>
</comment>
<dbReference type="PANTHER" id="PTHR17972">
    <property type="entry name" value="NUCLEOLAR RNA-ASSOCIATED PROTEIN"/>
    <property type="match status" value="1"/>
</dbReference>
<dbReference type="InterPro" id="IPR005554">
    <property type="entry name" value="NOL6/Upt22"/>
</dbReference>
<dbReference type="PRINTS" id="PR00328">
    <property type="entry name" value="SAR1GTPBP"/>
</dbReference>
<dbReference type="SUPFAM" id="SSF52540">
    <property type="entry name" value="P-loop containing nucleoside triphosphate hydrolases"/>
    <property type="match status" value="1"/>
</dbReference>
<dbReference type="Pfam" id="PF17404">
    <property type="entry name" value="Nrap_D3"/>
    <property type="match status" value="1"/>
</dbReference>
<reference evidence="13 14" key="1">
    <citation type="journal article" date="2021" name="Comput. Struct. Biotechnol. J.">
        <title>De novo genome assembly of the potent medicinal plant Rehmannia glutinosa using nanopore technology.</title>
        <authorList>
            <person name="Ma L."/>
            <person name="Dong C."/>
            <person name="Song C."/>
            <person name="Wang X."/>
            <person name="Zheng X."/>
            <person name="Niu Y."/>
            <person name="Chen S."/>
            <person name="Feng W."/>
        </authorList>
    </citation>
    <scope>NUCLEOTIDE SEQUENCE [LARGE SCALE GENOMIC DNA]</scope>
    <source>
        <strain evidence="13">DH-2019</strain>
    </source>
</reference>
<dbReference type="Pfam" id="PF17403">
    <property type="entry name" value="Nrap_D2"/>
    <property type="match status" value="1"/>
</dbReference>
<evidence type="ECO:0000259" key="11">
    <source>
        <dbReference type="Pfam" id="PF17405"/>
    </source>
</evidence>
<dbReference type="InterPro" id="IPR027417">
    <property type="entry name" value="P-loop_NTPase"/>
</dbReference>
<evidence type="ECO:0000256" key="5">
    <source>
        <dbReference type="ARBA" id="ARBA00023134"/>
    </source>
</evidence>
<dbReference type="SMART" id="SM00178">
    <property type="entry name" value="SAR"/>
    <property type="match status" value="1"/>
</dbReference>